<gene>
    <name evidence="1" type="ORF">EKH80_06905</name>
</gene>
<accession>A0A3S0S1G6</accession>
<name>A0A3S0S1G6_9GAMM</name>
<dbReference type="Proteomes" id="UP000274358">
    <property type="component" value="Unassembled WGS sequence"/>
</dbReference>
<dbReference type="PANTHER" id="PTHR38792:SF3">
    <property type="entry name" value="BNR_ASP-BOX REPEAT DOMAIN PROTEIN (AFU_ORTHOLOGUE AFUA_7G06430)-RELATED"/>
    <property type="match status" value="1"/>
</dbReference>
<sequence>MASSKDKIFESYDHGHTWQVIATIDPAADGLTWRCCSTLFQLPRPVGKLREGTLIYAASYLKGDTPAIGYYLSNDHGRTWAFQGTPVVRGNADHHGLWEPQFEVAKDGALVMFWSDETDPAHSQKLAQMRNYFQGHGWQDEKDTVASRVPGDRPGMAVVNQLSAGDFFMTYEVQGSAHQGAVYARISKDGWDFGDPAKLGFRPTDEQGEYFEVAPSNVWIATPSHPAGSLFVVGRNLVQANGQPAPLDGQVLFMNDDPDGRGVWKRIPAPVPISGIPTATHINCENYSSALLGYPDGRGIVELATKADRADAKFGPGCSVYVGHLPFAGGLGRVIPPDSVIP</sequence>
<keyword evidence="2" id="KW-1185">Reference proteome</keyword>
<dbReference type="EMBL" id="RYYV01000004">
    <property type="protein sequence ID" value="RUL77600.1"/>
    <property type="molecule type" value="Genomic_DNA"/>
</dbReference>
<dbReference type="CDD" id="cd15482">
    <property type="entry name" value="Sialidase_non-viral"/>
    <property type="match status" value="2"/>
</dbReference>
<dbReference type="Gene3D" id="2.120.10.10">
    <property type="match status" value="1"/>
</dbReference>
<evidence type="ECO:0000313" key="1">
    <source>
        <dbReference type="EMBL" id="RUL77600.1"/>
    </source>
</evidence>
<reference evidence="1 2" key="1">
    <citation type="submission" date="2018-12" db="EMBL/GenBank/DDBJ databases">
        <title>Dyella dinghuensis sp. nov. DHOA06 and Dyella choica sp. nov. 4M-K27, isolated from forest soil.</title>
        <authorList>
            <person name="Qiu L.-H."/>
            <person name="Gao Z.-H."/>
        </authorList>
    </citation>
    <scope>NUCLEOTIDE SEQUENCE [LARGE SCALE GENOMIC DNA]</scope>
    <source>
        <strain evidence="1 2">4M-K27</strain>
    </source>
</reference>
<dbReference type="InterPro" id="IPR036278">
    <property type="entry name" value="Sialidase_sf"/>
</dbReference>
<protein>
    <submittedName>
        <fullName evidence="1">Exo-alpha-sialidase</fullName>
    </submittedName>
</protein>
<dbReference type="AlphaFoldDB" id="A0A3S0S1G6"/>
<organism evidence="1 2">
    <name type="scientific">Dyella choica</name>
    <dbReference type="NCBI Taxonomy" id="1927959"/>
    <lineage>
        <taxon>Bacteria</taxon>
        <taxon>Pseudomonadati</taxon>
        <taxon>Pseudomonadota</taxon>
        <taxon>Gammaproteobacteria</taxon>
        <taxon>Lysobacterales</taxon>
        <taxon>Rhodanobacteraceae</taxon>
        <taxon>Dyella</taxon>
    </lineage>
</organism>
<comment type="caution">
    <text evidence="1">The sequence shown here is derived from an EMBL/GenBank/DDBJ whole genome shotgun (WGS) entry which is preliminary data.</text>
</comment>
<dbReference type="OrthoDB" id="8673369at2"/>
<evidence type="ECO:0000313" key="2">
    <source>
        <dbReference type="Proteomes" id="UP000274358"/>
    </source>
</evidence>
<dbReference type="SUPFAM" id="SSF50939">
    <property type="entry name" value="Sialidases"/>
    <property type="match status" value="1"/>
</dbReference>
<proteinExistence type="predicted"/>
<dbReference type="RefSeq" id="WP_126683995.1">
    <property type="nucleotide sequence ID" value="NZ_RYYV01000004.1"/>
</dbReference>
<dbReference type="PANTHER" id="PTHR38792">
    <property type="entry name" value="BNR/ASP-BOX REPEAT DOMAIN PROTEIN (AFU_ORTHOLOGUE AFUA_7G06430)-RELATED"/>
    <property type="match status" value="1"/>
</dbReference>